<reference evidence="1 2" key="1">
    <citation type="journal article" date="2019" name="Commun. Biol.">
        <title>The bagworm genome reveals a unique fibroin gene that provides high tensile strength.</title>
        <authorList>
            <person name="Kono N."/>
            <person name="Nakamura H."/>
            <person name="Ohtoshi R."/>
            <person name="Tomita M."/>
            <person name="Numata K."/>
            <person name="Arakawa K."/>
        </authorList>
    </citation>
    <scope>NUCLEOTIDE SEQUENCE [LARGE SCALE GENOMIC DNA]</scope>
</reference>
<dbReference type="EMBL" id="BGZK01003992">
    <property type="protein sequence ID" value="GBP06111.1"/>
    <property type="molecule type" value="Genomic_DNA"/>
</dbReference>
<protein>
    <submittedName>
        <fullName evidence="1">Uncharacterized protein</fullName>
    </submittedName>
</protein>
<name>A0A4C1SYN5_EUMVA</name>
<evidence type="ECO:0000313" key="2">
    <source>
        <dbReference type="Proteomes" id="UP000299102"/>
    </source>
</evidence>
<evidence type="ECO:0000313" key="1">
    <source>
        <dbReference type="EMBL" id="GBP06111.1"/>
    </source>
</evidence>
<organism evidence="1 2">
    <name type="scientific">Eumeta variegata</name>
    <name type="common">Bagworm moth</name>
    <name type="synonym">Eumeta japonica</name>
    <dbReference type="NCBI Taxonomy" id="151549"/>
    <lineage>
        <taxon>Eukaryota</taxon>
        <taxon>Metazoa</taxon>
        <taxon>Ecdysozoa</taxon>
        <taxon>Arthropoda</taxon>
        <taxon>Hexapoda</taxon>
        <taxon>Insecta</taxon>
        <taxon>Pterygota</taxon>
        <taxon>Neoptera</taxon>
        <taxon>Endopterygota</taxon>
        <taxon>Lepidoptera</taxon>
        <taxon>Glossata</taxon>
        <taxon>Ditrysia</taxon>
        <taxon>Tineoidea</taxon>
        <taxon>Psychidae</taxon>
        <taxon>Oiketicinae</taxon>
        <taxon>Eumeta</taxon>
    </lineage>
</organism>
<gene>
    <name evidence="1" type="ORF">EVAR_71730_1</name>
</gene>
<keyword evidence="2" id="KW-1185">Reference proteome</keyword>
<dbReference type="OrthoDB" id="7444419at2759"/>
<comment type="caution">
    <text evidence="1">The sequence shown here is derived from an EMBL/GenBank/DDBJ whole genome shotgun (WGS) entry which is preliminary data.</text>
</comment>
<dbReference type="Proteomes" id="UP000299102">
    <property type="component" value="Unassembled WGS sequence"/>
</dbReference>
<accession>A0A4C1SYN5</accession>
<sequence>MHQQRKLWQTVEGLHLQIFETSEEPVNQGYNLQRYEVGKCCATSIEIGFQRYNSSTTPEETLRQSETIPTPKIMLPKFDGNYLKWQEIHDLFNSLVINQPFPKDIMPKIPAPEGA</sequence>
<dbReference type="AlphaFoldDB" id="A0A4C1SYN5"/>
<proteinExistence type="predicted"/>